<evidence type="ECO:0000313" key="3">
    <source>
        <dbReference type="Proteomes" id="UP001152622"/>
    </source>
</evidence>
<reference evidence="2" key="1">
    <citation type="journal article" date="2023" name="Science">
        <title>Genome structures resolve the early diversification of teleost fishes.</title>
        <authorList>
            <person name="Parey E."/>
            <person name="Louis A."/>
            <person name="Montfort J."/>
            <person name="Bouchez O."/>
            <person name="Roques C."/>
            <person name="Iampietro C."/>
            <person name="Lluch J."/>
            <person name="Castinel A."/>
            <person name="Donnadieu C."/>
            <person name="Desvignes T."/>
            <person name="Floi Bucao C."/>
            <person name="Jouanno E."/>
            <person name="Wen M."/>
            <person name="Mejri S."/>
            <person name="Dirks R."/>
            <person name="Jansen H."/>
            <person name="Henkel C."/>
            <person name="Chen W.J."/>
            <person name="Zahm M."/>
            <person name="Cabau C."/>
            <person name="Klopp C."/>
            <person name="Thompson A.W."/>
            <person name="Robinson-Rechavi M."/>
            <person name="Braasch I."/>
            <person name="Lecointre G."/>
            <person name="Bobe J."/>
            <person name="Postlethwait J.H."/>
            <person name="Berthelot C."/>
            <person name="Roest Crollius H."/>
            <person name="Guiguen Y."/>
        </authorList>
    </citation>
    <scope>NUCLEOTIDE SEQUENCE</scope>
    <source>
        <strain evidence="2">WJC10195</strain>
    </source>
</reference>
<keyword evidence="3" id="KW-1185">Reference proteome</keyword>
<dbReference type="Proteomes" id="UP001152622">
    <property type="component" value="Chromosome 2"/>
</dbReference>
<sequence>MSSPRNVRCLALLDEKYLGVQVEHRKTGGHERKGERSRGHTERARFNERRGFAVQTLKRKEVIYLNTAEALSTPYLLSNDGPAWTPPDLLYDSPAGKPFPRHNSVHPAQAAAAAEAQLPGHRAEKKSRRLLPLLEASLLSLTTPLCSSRQRRNELPATASPAQVTVCRRLKAHLFKQHPASANPRL</sequence>
<dbReference type="EMBL" id="JAINUF010000002">
    <property type="protein sequence ID" value="KAJ8373958.1"/>
    <property type="molecule type" value="Genomic_DNA"/>
</dbReference>
<dbReference type="AlphaFoldDB" id="A0A9Q1G1X2"/>
<name>A0A9Q1G1X2_SYNKA</name>
<organism evidence="2 3">
    <name type="scientific">Synaphobranchus kaupii</name>
    <name type="common">Kaup's arrowtooth eel</name>
    <dbReference type="NCBI Taxonomy" id="118154"/>
    <lineage>
        <taxon>Eukaryota</taxon>
        <taxon>Metazoa</taxon>
        <taxon>Chordata</taxon>
        <taxon>Craniata</taxon>
        <taxon>Vertebrata</taxon>
        <taxon>Euteleostomi</taxon>
        <taxon>Actinopterygii</taxon>
        <taxon>Neopterygii</taxon>
        <taxon>Teleostei</taxon>
        <taxon>Anguilliformes</taxon>
        <taxon>Synaphobranchidae</taxon>
        <taxon>Synaphobranchus</taxon>
    </lineage>
</organism>
<feature type="region of interest" description="Disordered" evidence="1">
    <location>
        <begin position="24"/>
        <end position="43"/>
    </location>
</feature>
<gene>
    <name evidence="2" type="ORF">SKAU_G00045380</name>
</gene>
<protein>
    <submittedName>
        <fullName evidence="2">Uncharacterized protein</fullName>
    </submittedName>
</protein>
<comment type="caution">
    <text evidence="2">The sequence shown here is derived from an EMBL/GenBank/DDBJ whole genome shotgun (WGS) entry which is preliminary data.</text>
</comment>
<accession>A0A9Q1G1X2</accession>
<evidence type="ECO:0000256" key="1">
    <source>
        <dbReference type="SAM" id="MobiDB-lite"/>
    </source>
</evidence>
<evidence type="ECO:0000313" key="2">
    <source>
        <dbReference type="EMBL" id="KAJ8373958.1"/>
    </source>
</evidence>
<proteinExistence type="predicted"/>